<protein>
    <submittedName>
        <fullName evidence="1">Uncharacterized protein</fullName>
    </submittedName>
</protein>
<evidence type="ECO:0000313" key="1">
    <source>
        <dbReference type="EMBL" id="KAJ6234182.1"/>
    </source>
</evidence>
<keyword evidence="2" id="KW-1185">Reference proteome</keyword>
<organism evidence="1 2">
    <name type="scientific">Anaeramoeba flamelloides</name>
    <dbReference type="NCBI Taxonomy" id="1746091"/>
    <lineage>
        <taxon>Eukaryota</taxon>
        <taxon>Metamonada</taxon>
        <taxon>Anaeramoebidae</taxon>
        <taxon>Anaeramoeba</taxon>
    </lineage>
</organism>
<comment type="caution">
    <text evidence="1">The sequence shown here is derived from an EMBL/GenBank/DDBJ whole genome shotgun (WGS) entry which is preliminary data.</text>
</comment>
<gene>
    <name evidence="1" type="ORF">M0813_03984</name>
</gene>
<proteinExistence type="predicted"/>
<sequence length="116" mass="13935">MKTNKKKEKEALRIEKFLKRENWILLDNRFPDNQSEEIKSETIENIEIIPEFKGCPTEKLIEKTKILDIFESFFDQELITILLNVLNEERVRRLNDVQLKSKGLPIDKKVFKKRFV</sequence>
<accession>A0ABQ8XQ96</accession>
<dbReference type="Proteomes" id="UP001150062">
    <property type="component" value="Unassembled WGS sequence"/>
</dbReference>
<reference evidence="1" key="1">
    <citation type="submission" date="2022-08" db="EMBL/GenBank/DDBJ databases">
        <title>Novel sulfate-reducing endosymbionts in the free-living metamonad Anaeramoeba.</title>
        <authorList>
            <person name="Jerlstrom-Hultqvist J."/>
            <person name="Cepicka I."/>
            <person name="Gallot-Lavallee L."/>
            <person name="Salas-Leiva D."/>
            <person name="Curtis B.A."/>
            <person name="Zahonova K."/>
            <person name="Pipaliya S."/>
            <person name="Dacks J."/>
            <person name="Roger A.J."/>
        </authorList>
    </citation>
    <scope>NUCLEOTIDE SEQUENCE</scope>
    <source>
        <strain evidence="1">Schooner1</strain>
    </source>
</reference>
<dbReference type="EMBL" id="JAOAOG010000271">
    <property type="protein sequence ID" value="KAJ6234182.1"/>
    <property type="molecule type" value="Genomic_DNA"/>
</dbReference>
<name>A0ABQ8XQ96_9EUKA</name>
<evidence type="ECO:0000313" key="2">
    <source>
        <dbReference type="Proteomes" id="UP001150062"/>
    </source>
</evidence>